<evidence type="ECO:0000259" key="1">
    <source>
        <dbReference type="Pfam" id="PF21836"/>
    </source>
</evidence>
<dbReference type="OrthoDB" id="3685015at2"/>
<dbReference type="KEGG" id="snw:BBN63_21410"/>
<protein>
    <recommendedName>
        <fullName evidence="1">DUF6895 domain-containing protein</fullName>
    </recommendedName>
</protein>
<name>A0A1U9QVU8_STRNV</name>
<reference evidence="2 3" key="1">
    <citation type="submission" date="2016-11" db="EMBL/GenBank/DDBJ databases">
        <title>Complete genome sequence of Streptomyces niveus SCSIO 3406.</title>
        <authorList>
            <person name="Zhu Q."/>
            <person name="Cheng W."/>
            <person name="Song Y."/>
            <person name="Li Q."/>
            <person name="Ju J."/>
        </authorList>
    </citation>
    <scope>NUCLEOTIDE SEQUENCE [LARGE SCALE GENOMIC DNA]</scope>
    <source>
        <strain evidence="2 3">SCSIO 3406</strain>
    </source>
</reference>
<feature type="domain" description="DUF6895" evidence="1">
    <location>
        <begin position="28"/>
        <end position="306"/>
    </location>
</feature>
<dbReference type="InterPro" id="IPR054190">
    <property type="entry name" value="DUF6895"/>
</dbReference>
<dbReference type="EMBL" id="CP018047">
    <property type="protein sequence ID" value="AQU68384.1"/>
    <property type="molecule type" value="Genomic_DNA"/>
</dbReference>
<sequence length="323" mass="35601">MTTESTAGTAASSGTGAGHTKLVHGVGARAMDWLHTHRAGFRLEPDADPEVGFLERFKPIGEAAMICKILFREGVAGSRQASLARGLMDHLWRDALDGGRMLARGQRLEPISPIPFEVYLPFKEMGYEEPETERAVRLNHRLGSWAALEVLPVRRLGISTYERRFGLAPGTPVEDAARHTWLARTPEPWTVEGHIGYDITHTVFHLTDWGQKPAGLPNDIADYLALWLPVWLDDWLDLKRWDLLGELLVVDACLPEPTLDERAWRGFAAAQQPDGAMPVTDEMPEGSADDVFDIVYHPTLVAALASVLATSRAMARLTAPVAS</sequence>
<keyword evidence="3" id="KW-1185">Reference proteome</keyword>
<dbReference type="Pfam" id="PF21836">
    <property type="entry name" value="DUF6895"/>
    <property type="match status" value="1"/>
</dbReference>
<dbReference type="RefSeq" id="WP_078076986.1">
    <property type="nucleotide sequence ID" value="NZ_CP018047.1"/>
</dbReference>
<evidence type="ECO:0000313" key="3">
    <source>
        <dbReference type="Proteomes" id="UP000189677"/>
    </source>
</evidence>
<gene>
    <name evidence="2" type="ORF">BBN63_21410</name>
</gene>
<proteinExistence type="predicted"/>
<dbReference type="Proteomes" id="UP000189677">
    <property type="component" value="Chromosome"/>
</dbReference>
<accession>A0A1U9QVU8</accession>
<organism evidence="2 3">
    <name type="scientific">Streptomyces niveus</name>
    <name type="common">Streptomyces spheroides</name>
    <dbReference type="NCBI Taxonomy" id="193462"/>
    <lineage>
        <taxon>Bacteria</taxon>
        <taxon>Bacillati</taxon>
        <taxon>Actinomycetota</taxon>
        <taxon>Actinomycetes</taxon>
        <taxon>Kitasatosporales</taxon>
        <taxon>Streptomycetaceae</taxon>
        <taxon>Streptomyces</taxon>
    </lineage>
</organism>
<dbReference type="AlphaFoldDB" id="A0A1U9QVU8"/>
<evidence type="ECO:0000313" key="2">
    <source>
        <dbReference type="EMBL" id="AQU68384.1"/>
    </source>
</evidence>